<comment type="caution">
    <text evidence="2">The sequence shown here is derived from an EMBL/GenBank/DDBJ whole genome shotgun (WGS) entry which is preliminary data.</text>
</comment>
<dbReference type="AlphaFoldDB" id="A0A2H5MZU9"/>
<feature type="region of interest" description="Disordered" evidence="1">
    <location>
        <begin position="65"/>
        <end position="87"/>
    </location>
</feature>
<gene>
    <name evidence="2" type="ORF">CUMW_274930</name>
</gene>
<reference evidence="2 3" key="1">
    <citation type="journal article" date="2017" name="Front. Genet.">
        <title>Draft sequencing of the heterozygous diploid genome of Satsuma (Citrus unshiu Marc.) using a hybrid assembly approach.</title>
        <authorList>
            <person name="Shimizu T."/>
            <person name="Tanizawa Y."/>
            <person name="Mochizuki T."/>
            <person name="Nagasaki H."/>
            <person name="Yoshioka T."/>
            <person name="Toyoda A."/>
            <person name="Fujiyama A."/>
            <person name="Kaminuma E."/>
            <person name="Nakamura Y."/>
        </authorList>
    </citation>
    <scope>NUCLEOTIDE SEQUENCE [LARGE SCALE GENOMIC DNA]</scope>
    <source>
        <strain evidence="3">cv. Miyagawa wase</strain>
    </source>
</reference>
<organism evidence="2 3">
    <name type="scientific">Citrus unshiu</name>
    <name type="common">Satsuma mandarin</name>
    <name type="synonym">Citrus nobilis var. unshiu</name>
    <dbReference type="NCBI Taxonomy" id="55188"/>
    <lineage>
        <taxon>Eukaryota</taxon>
        <taxon>Viridiplantae</taxon>
        <taxon>Streptophyta</taxon>
        <taxon>Embryophyta</taxon>
        <taxon>Tracheophyta</taxon>
        <taxon>Spermatophyta</taxon>
        <taxon>Magnoliopsida</taxon>
        <taxon>eudicotyledons</taxon>
        <taxon>Gunneridae</taxon>
        <taxon>Pentapetalae</taxon>
        <taxon>rosids</taxon>
        <taxon>malvids</taxon>
        <taxon>Sapindales</taxon>
        <taxon>Rutaceae</taxon>
        <taxon>Aurantioideae</taxon>
        <taxon>Citrus</taxon>
    </lineage>
</organism>
<proteinExistence type="predicted"/>
<dbReference type="Proteomes" id="UP000236630">
    <property type="component" value="Unassembled WGS sequence"/>
</dbReference>
<dbReference type="EMBL" id="BDQV01001488">
    <property type="protein sequence ID" value="GAY33332.1"/>
    <property type="molecule type" value="Genomic_DNA"/>
</dbReference>
<name>A0A2H5MZU9_CITUN</name>
<accession>A0A2H5MZU9</accession>
<evidence type="ECO:0000256" key="1">
    <source>
        <dbReference type="SAM" id="MobiDB-lite"/>
    </source>
</evidence>
<sequence>MQSLLSGHSCKIPPKARAWSWRGQPQVTILKCLLTKECAETDTTRNEIGKSSNLFRVKQGDGQDINRETKLLRKNPLRNFPPNSLPR</sequence>
<protein>
    <submittedName>
        <fullName evidence="2">Uncharacterized protein</fullName>
    </submittedName>
</protein>
<evidence type="ECO:0000313" key="2">
    <source>
        <dbReference type="EMBL" id="GAY33332.1"/>
    </source>
</evidence>
<keyword evidence="3" id="KW-1185">Reference proteome</keyword>
<evidence type="ECO:0000313" key="3">
    <source>
        <dbReference type="Proteomes" id="UP000236630"/>
    </source>
</evidence>